<dbReference type="InterPro" id="IPR006311">
    <property type="entry name" value="TAT_signal"/>
</dbReference>
<organism evidence="2 3">
    <name type="scientific">Acetobacter nitrogenifigens DSM 23921 = NBRC 105050</name>
    <dbReference type="NCBI Taxonomy" id="1120919"/>
    <lineage>
        <taxon>Bacteria</taxon>
        <taxon>Pseudomonadati</taxon>
        <taxon>Pseudomonadota</taxon>
        <taxon>Alphaproteobacteria</taxon>
        <taxon>Acetobacterales</taxon>
        <taxon>Acetobacteraceae</taxon>
        <taxon>Acetobacter</taxon>
    </lineage>
</organism>
<accession>A0A511XEV5</accession>
<dbReference type="Proteomes" id="UP000321635">
    <property type="component" value="Unassembled WGS sequence"/>
</dbReference>
<evidence type="ECO:0000313" key="2">
    <source>
        <dbReference type="EMBL" id="GEN61431.1"/>
    </source>
</evidence>
<dbReference type="OrthoDB" id="7374754at2"/>
<evidence type="ECO:0000313" key="3">
    <source>
        <dbReference type="Proteomes" id="UP000321635"/>
    </source>
</evidence>
<dbReference type="PANTHER" id="PTHR30024">
    <property type="entry name" value="ALIPHATIC SULFONATES-BINDING PROTEIN-RELATED"/>
    <property type="match status" value="1"/>
</dbReference>
<keyword evidence="3" id="KW-1185">Reference proteome</keyword>
<feature type="domain" description="SsuA/THI5-like" evidence="1">
    <location>
        <begin position="126"/>
        <end position="263"/>
    </location>
</feature>
<proteinExistence type="predicted"/>
<comment type="caution">
    <text evidence="2">The sequence shown here is derived from an EMBL/GenBank/DDBJ whole genome shotgun (WGS) entry which is preliminary data.</text>
</comment>
<dbReference type="EMBL" id="BJYF01000037">
    <property type="protein sequence ID" value="GEN61431.1"/>
    <property type="molecule type" value="Genomic_DNA"/>
</dbReference>
<name>A0A511XEV5_9PROT</name>
<sequence>MGEQQRVTSVSDMPVIKRRSLLSGATALALTGTCSPRARAASGQELTVSYQQSSILFQVARANNLITPRLEKIGFIPVWSILSTSAAQIGQVDYVSDVAEAVPVVVLPLFPSLAIYAVEGPSPSALGIVARKERGIANFSDLRGRRVAVGKTGSAFDFLLQALASANLKLSDIHPVYVPESACLQAFRSGAIDAWATFDPFFSFATALPEAHVLGDGSAVKMRYNRYYLADSAFVQAHPETVTTFRSVLNDAAAWVRDNQSAAASLLSRQWENMSIDTVTSVLQHRTFAVRSPDASDLDTLQAINDRYAAQGLVPPGRDFKTTKIIA</sequence>
<reference evidence="2 3" key="1">
    <citation type="submission" date="2019-07" db="EMBL/GenBank/DDBJ databases">
        <title>Whole genome shotgun sequence of Acetobacter nitrogenifigens NBRC 105050.</title>
        <authorList>
            <person name="Hosoyama A."/>
            <person name="Uohara A."/>
            <person name="Ohji S."/>
            <person name="Ichikawa N."/>
        </authorList>
    </citation>
    <scope>NUCLEOTIDE SEQUENCE [LARGE SCALE GENOMIC DNA]</scope>
    <source>
        <strain evidence="2 3">NBRC 105050</strain>
    </source>
</reference>
<dbReference type="Pfam" id="PF09084">
    <property type="entry name" value="NMT1"/>
    <property type="match status" value="1"/>
</dbReference>
<gene>
    <name evidence="2" type="primary">ssuA2</name>
    <name evidence="2" type="ORF">ANI02nite_33150</name>
</gene>
<dbReference type="SUPFAM" id="SSF53850">
    <property type="entry name" value="Periplasmic binding protein-like II"/>
    <property type="match status" value="1"/>
</dbReference>
<dbReference type="Gene3D" id="3.40.190.10">
    <property type="entry name" value="Periplasmic binding protein-like II"/>
    <property type="match status" value="2"/>
</dbReference>
<dbReference type="AlphaFoldDB" id="A0A511XEV5"/>
<evidence type="ECO:0000259" key="1">
    <source>
        <dbReference type="Pfam" id="PF09084"/>
    </source>
</evidence>
<dbReference type="InterPro" id="IPR015168">
    <property type="entry name" value="SsuA/THI5"/>
</dbReference>
<dbReference type="PANTHER" id="PTHR30024:SF42">
    <property type="entry name" value="ALIPHATIC SULFONATES-BINDING PROTEIN-RELATED"/>
    <property type="match status" value="1"/>
</dbReference>
<protein>
    <submittedName>
        <fullName evidence="2">Sulfonate ABC transporter substrate-binding protein</fullName>
    </submittedName>
</protein>
<dbReference type="PROSITE" id="PS51318">
    <property type="entry name" value="TAT"/>
    <property type="match status" value="1"/>
</dbReference>
<dbReference type="STRING" id="1120919.GCA_000429165_03497"/>